<dbReference type="PANTHER" id="PTHR45973">
    <property type="entry name" value="PROTEIN PHOSPHATASE 1 REGULATORY SUBUNIT SDS22-RELATED"/>
    <property type="match status" value="1"/>
</dbReference>
<dbReference type="InterPro" id="IPR025875">
    <property type="entry name" value="Leu-rich_rpt_4"/>
</dbReference>
<dbReference type="SUPFAM" id="SSF52075">
    <property type="entry name" value="Outer arm dynein light chain 1"/>
    <property type="match status" value="1"/>
</dbReference>
<protein>
    <recommendedName>
        <fullName evidence="5">Dynein assembly factor 1, axonemal</fullName>
    </recommendedName>
</protein>
<reference evidence="3" key="2">
    <citation type="submission" date="2025-08" db="UniProtKB">
        <authorList>
            <consortium name="Ensembl"/>
        </authorList>
    </citation>
    <scope>IDENTIFICATION</scope>
</reference>
<dbReference type="PANTHER" id="PTHR45973:SF35">
    <property type="entry name" value="LEUCINE-RICH REPEAT-CONTAINING PROTEIN 43"/>
    <property type="match status" value="1"/>
</dbReference>
<dbReference type="InterPro" id="IPR001611">
    <property type="entry name" value="Leu-rich_rpt"/>
</dbReference>
<organism evidence="3 4">
    <name type="scientific">Echeneis naucrates</name>
    <name type="common">Live sharksucker</name>
    <dbReference type="NCBI Taxonomy" id="173247"/>
    <lineage>
        <taxon>Eukaryota</taxon>
        <taxon>Metazoa</taxon>
        <taxon>Chordata</taxon>
        <taxon>Craniata</taxon>
        <taxon>Vertebrata</taxon>
        <taxon>Euteleostomi</taxon>
        <taxon>Actinopterygii</taxon>
        <taxon>Neopterygii</taxon>
        <taxon>Teleostei</taxon>
        <taxon>Neoteleostei</taxon>
        <taxon>Acanthomorphata</taxon>
        <taxon>Carangaria</taxon>
        <taxon>Carangiformes</taxon>
        <taxon>Echeneidae</taxon>
        <taxon>Echeneis</taxon>
    </lineage>
</organism>
<keyword evidence="2" id="KW-0677">Repeat</keyword>
<dbReference type="PROSITE" id="PS51450">
    <property type="entry name" value="LRR"/>
    <property type="match status" value="1"/>
</dbReference>
<sequence>RKICRIENVSHLSELRVLNLAGNNISRVENLQKLDCLTELNLRHNCISFVVRGLFPEYRQLPHSHTKKNCTVNTLLLLIRQEQCMPKQAPSFVCKSPKPFPAFWGRKYELNPTLCWFRPLPITHPVLCL</sequence>
<proteinExistence type="predicted"/>
<evidence type="ECO:0008006" key="5">
    <source>
        <dbReference type="Google" id="ProtNLM"/>
    </source>
</evidence>
<dbReference type="InterPro" id="IPR032675">
    <property type="entry name" value="LRR_dom_sf"/>
</dbReference>
<dbReference type="Proteomes" id="UP000472264">
    <property type="component" value="Chromosome 3"/>
</dbReference>
<dbReference type="Pfam" id="PF12799">
    <property type="entry name" value="LRR_4"/>
    <property type="match status" value="1"/>
</dbReference>
<evidence type="ECO:0000256" key="2">
    <source>
        <dbReference type="ARBA" id="ARBA00022737"/>
    </source>
</evidence>
<accession>A0A665VQL1</accession>
<name>A0A665VQL1_ECHNA</name>
<dbReference type="AlphaFoldDB" id="A0A665VQL1"/>
<evidence type="ECO:0000313" key="4">
    <source>
        <dbReference type="Proteomes" id="UP000472264"/>
    </source>
</evidence>
<reference evidence="3" key="3">
    <citation type="submission" date="2025-09" db="UniProtKB">
        <authorList>
            <consortium name="Ensembl"/>
        </authorList>
    </citation>
    <scope>IDENTIFICATION</scope>
</reference>
<evidence type="ECO:0000313" key="3">
    <source>
        <dbReference type="Ensembl" id="ENSENLP00000033562.1"/>
    </source>
</evidence>
<dbReference type="Gene3D" id="3.80.10.10">
    <property type="entry name" value="Ribonuclease Inhibitor"/>
    <property type="match status" value="1"/>
</dbReference>
<evidence type="ECO:0000256" key="1">
    <source>
        <dbReference type="ARBA" id="ARBA00022614"/>
    </source>
</evidence>
<dbReference type="InterPro" id="IPR050576">
    <property type="entry name" value="Cilia_flagella_integrity"/>
</dbReference>
<dbReference type="InParanoid" id="A0A665VQL1"/>
<dbReference type="Ensembl" id="ENSENLT00000034496.1">
    <property type="protein sequence ID" value="ENSENLP00000033562.1"/>
    <property type="gene ID" value="ENSENLG00000014759.1"/>
</dbReference>
<reference evidence="3" key="1">
    <citation type="submission" date="2021-04" db="EMBL/GenBank/DDBJ databases">
        <authorList>
            <consortium name="Wellcome Sanger Institute Data Sharing"/>
        </authorList>
    </citation>
    <scope>NUCLEOTIDE SEQUENCE [LARGE SCALE GENOMIC DNA]</scope>
</reference>
<keyword evidence="4" id="KW-1185">Reference proteome</keyword>
<keyword evidence="1" id="KW-0433">Leucine-rich repeat</keyword>